<feature type="compositionally biased region" description="Polar residues" evidence="1">
    <location>
        <begin position="368"/>
        <end position="377"/>
    </location>
</feature>
<feature type="compositionally biased region" description="Basic and acidic residues" evidence="1">
    <location>
        <begin position="274"/>
        <end position="292"/>
    </location>
</feature>
<proteinExistence type="predicted"/>
<feature type="signal peptide" evidence="2">
    <location>
        <begin position="1"/>
        <end position="18"/>
    </location>
</feature>
<sequence length="432" mass="48175">MKLFVLTILLLFLNECLGMDNQGSSNQNQGKSLIKAGSSSTYASLTEDEIISLEEMEKKRKIMNAKDKFVKYYNNVRNASLRKNKSTGENSQGTRSLEEHIPGLRRTNSESAIDTSNRFNCSPSCKSRLSITEKNTSSASTENEEAINYVEENNPRLIIASRPLEDNPRLYLDRLPKGARNLDESSSSNISAANPNFDTSSEEISKPLDLNIGSSFKPPLDKMKSLPTYEGNKEIDLILKNRSLKEGNKKLSLDLSEQIGSPLLLEYSKKENVAEPSTKEIPKIEAKNKGDVEQTISKPNYKQANYKQTTNEISTHEIKNNDKNKKNVNESSSSNSTVKNYVNRFEKIFHRDERNDSSDESDHETDMDTNGWNTGLNTRANNGNQIIARNVRPLVLPPIMQAAQILQKNGGSSSNGPNNGESVGSPKVWFSA</sequence>
<dbReference type="Proteomes" id="UP000887561">
    <property type="component" value="Unplaced"/>
</dbReference>
<feature type="compositionally biased region" description="Low complexity" evidence="1">
    <location>
        <begin position="185"/>
        <end position="194"/>
    </location>
</feature>
<feature type="region of interest" description="Disordered" evidence="1">
    <location>
        <begin position="408"/>
        <end position="432"/>
    </location>
</feature>
<feature type="region of interest" description="Disordered" evidence="1">
    <location>
        <begin position="81"/>
        <end position="148"/>
    </location>
</feature>
<feature type="region of interest" description="Disordered" evidence="1">
    <location>
        <begin position="179"/>
        <end position="203"/>
    </location>
</feature>
<evidence type="ECO:0000256" key="1">
    <source>
        <dbReference type="SAM" id="MobiDB-lite"/>
    </source>
</evidence>
<evidence type="ECO:0000313" key="3">
    <source>
        <dbReference type="Proteomes" id="UP000887561"/>
    </source>
</evidence>
<name>A0A915LP31_MELJA</name>
<evidence type="ECO:0000313" key="4">
    <source>
        <dbReference type="WBParaSite" id="scaffold1373_cov301.g2997"/>
    </source>
</evidence>
<feature type="compositionally biased region" description="Acidic residues" evidence="1">
    <location>
        <begin position="358"/>
        <end position="367"/>
    </location>
</feature>
<organism evidence="3 4">
    <name type="scientific">Meloidogyne javanica</name>
    <name type="common">Root-knot nematode worm</name>
    <dbReference type="NCBI Taxonomy" id="6303"/>
    <lineage>
        <taxon>Eukaryota</taxon>
        <taxon>Metazoa</taxon>
        <taxon>Ecdysozoa</taxon>
        <taxon>Nematoda</taxon>
        <taxon>Chromadorea</taxon>
        <taxon>Rhabditida</taxon>
        <taxon>Tylenchina</taxon>
        <taxon>Tylenchomorpha</taxon>
        <taxon>Tylenchoidea</taxon>
        <taxon>Meloidogynidae</taxon>
        <taxon>Meloidogyninae</taxon>
        <taxon>Meloidogyne</taxon>
        <taxon>Meloidogyne incognita group</taxon>
    </lineage>
</organism>
<dbReference type="WBParaSite" id="scaffold1373_cov301.g2997">
    <property type="protein sequence ID" value="scaffold1373_cov301.g2997"/>
    <property type="gene ID" value="scaffold1373_cov301.g2997"/>
</dbReference>
<feature type="compositionally biased region" description="Basic and acidic residues" evidence="1">
    <location>
        <begin position="314"/>
        <end position="328"/>
    </location>
</feature>
<feature type="chain" id="PRO_5037388527" evidence="2">
    <location>
        <begin position="19"/>
        <end position="432"/>
    </location>
</feature>
<feature type="compositionally biased region" description="Low complexity" evidence="1">
    <location>
        <begin position="409"/>
        <end position="425"/>
    </location>
</feature>
<accession>A0A915LP31</accession>
<feature type="compositionally biased region" description="Basic and acidic residues" evidence="1">
    <location>
        <begin position="344"/>
        <end position="357"/>
    </location>
</feature>
<reference evidence="4" key="1">
    <citation type="submission" date="2022-11" db="UniProtKB">
        <authorList>
            <consortium name="WormBaseParasite"/>
        </authorList>
    </citation>
    <scope>IDENTIFICATION</scope>
</reference>
<evidence type="ECO:0000256" key="2">
    <source>
        <dbReference type="SAM" id="SignalP"/>
    </source>
</evidence>
<feature type="compositionally biased region" description="Polar residues" evidence="1">
    <location>
        <begin position="294"/>
        <end position="313"/>
    </location>
</feature>
<feature type="region of interest" description="Disordered" evidence="1">
    <location>
        <begin position="274"/>
        <end position="377"/>
    </location>
</feature>
<protein>
    <submittedName>
        <fullName evidence="4">Uncharacterized protein</fullName>
    </submittedName>
</protein>
<feature type="compositionally biased region" description="Polar residues" evidence="1">
    <location>
        <begin position="109"/>
        <end position="141"/>
    </location>
</feature>
<feature type="compositionally biased region" description="Low complexity" evidence="1">
    <location>
        <begin position="329"/>
        <end position="343"/>
    </location>
</feature>
<dbReference type="AlphaFoldDB" id="A0A915LP31"/>
<keyword evidence="2" id="KW-0732">Signal</keyword>
<keyword evidence="3" id="KW-1185">Reference proteome</keyword>